<feature type="transmembrane region" description="Helical" evidence="10">
    <location>
        <begin position="86"/>
        <end position="106"/>
    </location>
</feature>
<evidence type="ECO:0000256" key="4">
    <source>
        <dbReference type="ARBA" id="ARBA00022679"/>
    </source>
</evidence>
<dbReference type="RefSeq" id="WP_311624404.1">
    <property type="nucleotide sequence ID" value="NZ_JAVRFE010000018.1"/>
</dbReference>
<keyword evidence="9" id="KW-0175">Coiled coil</keyword>
<dbReference type="GO" id="GO:0016301">
    <property type="term" value="F:kinase activity"/>
    <property type="evidence" value="ECO:0007669"/>
    <property type="project" value="UniProtKB-KW"/>
</dbReference>
<keyword evidence="10" id="KW-0812">Transmembrane</keyword>
<dbReference type="PANTHER" id="PTHR24421:SF10">
    <property type="entry name" value="NITRATE_NITRITE SENSOR PROTEIN NARQ"/>
    <property type="match status" value="1"/>
</dbReference>
<evidence type="ECO:0000256" key="7">
    <source>
        <dbReference type="ARBA" id="ARBA00022840"/>
    </source>
</evidence>
<feature type="domain" description="Signal transduction histidine kinase subgroup 3 dimerisation and phosphoacceptor" evidence="12">
    <location>
        <begin position="199"/>
        <end position="261"/>
    </location>
</feature>
<accession>A0ABU2T8J9</accession>
<dbReference type="EMBL" id="JAVRFE010000018">
    <property type="protein sequence ID" value="MDT0457260.1"/>
    <property type="molecule type" value="Genomic_DNA"/>
</dbReference>
<keyword evidence="7" id="KW-0067">ATP-binding</keyword>
<dbReference type="InterPro" id="IPR011712">
    <property type="entry name" value="Sig_transdc_His_kin_sub3_dim/P"/>
</dbReference>
<dbReference type="CDD" id="cd16917">
    <property type="entry name" value="HATPase_UhpB-NarQ-NarX-like"/>
    <property type="match status" value="1"/>
</dbReference>
<evidence type="ECO:0000313" key="13">
    <source>
        <dbReference type="EMBL" id="MDT0457260.1"/>
    </source>
</evidence>
<dbReference type="Proteomes" id="UP001180551">
    <property type="component" value="Unassembled WGS sequence"/>
</dbReference>
<keyword evidence="10" id="KW-1133">Transmembrane helix</keyword>
<evidence type="ECO:0000256" key="10">
    <source>
        <dbReference type="SAM" id="Phobius"/>
    </source>
</evidence>
<evidence type="ECO:0000259" key="11">
    <source>
        <dbReference type="Pfam" id="PF02518"/>
    </source>
</evidence>
<sequence length="407" mass="43535">MAQSMEQALRQRLRSRLDRWGRSILAAVVAVGAFLPVDGRPIPFVQAELSVSPMLGFVLPAGVAVGSAAAVLLLSRLRWPLITMGLLAWILLSVWVTLGVGSYVATRSARRPLYPVCYLVGAGTVVILPTTTGVAIGISGLGQEDLLASLGGAVLFVWLPAVLGLWSRARREVIEGLQERAAHLEREQAARAEQARTLERARIARDMHDVVAHRVSLMVLHAGALEVNAKDEETAAAAELIRTTGREALTQLRNVIGVLKSARDESGSSLGPQPTLVDLDRLIDQSRAAGIPVDRHDEGTAQRLPTLLEQAAFRVVQEALTNVHKHAGTAPTDVVVRYLDSDLEILVSNTAPPAPVDSLPGSGMGLVGLRERVELLDGEFVATKRQGGGFTVSARFPLSPHALEEPA</sequence>
<evidence type="ECO:0000256" key="9">
    <source>
        <dbReference type="SAM" id="Coils"/>
    </source>
</evidence>
<dbReference type="InterPro" id="IPR050482">
    <property type="entry name" value="Sensor_HK_TwoCompSys"/>
</dbReference>
<evidence type="ECO:0000256" key="6">
    <source>
        <dbReference type="ARBA" id="ARBA00022777"/>
    </source>
</evidence>
<dbReference type="Gene3D" id="1.20.5.1930">
    <property type="match status" value="1"/>
</dbReference>
<keyword evidence="3" id="KW-0597">Phosphoprotein</keyword>
<dbReference type="PANTHER" id="PTHR24421">
    <property type="entry name" value="NITRATE/NITRITE SENSOR PROTEIN NARX-RELATED"/>
    <property type="match status" value="1"/>
</dbReference>
<keyword evidence="4" id="KW-0808">Transferase</keyword>
<evidence type="ECO:0000256" key="8">
    <source>
        <dbReference type="ARBA" id="ARBA00023012"/>
    </source>
</evidence>
<evidence type="ECO:0000259" key="12">
    <source>
        <dbReference type="Pfam" id="PF07730"/>
    </source>
</evidence>
<protein>
    <recommendedName>
        <fullName evidence="2">histidine kinase</fullName>
        <ecNumber evidence="2">2.7.13.3</ecNumber>
    </recommendedName>
</protein>
<feature type="transmembrane region" description="Helical" evidence="10">
    <location>
        <begin position="118"/>
        <end position="139"/>
    </location>
</feature>
<dbReference type="InterPro" id="IPR036890">
    <property type="entry name" value="HATPase_C_sf"/>
</dbReference>
<comment type="caution">
    <text evidence="13">The sequence shown here is derived from an EMBL/GenBank/DDBJ whole genome shotgun (WGS) entry which is preliminary data.</text>
</comment>
<reference evidence="13" key="1">
    <citation type="submission" date="2024-05" db="EMBL/GenBank/DDBJ databases">
        <title>30 novel species of actinomycetes from the DSMZ collection.</title>
        <authorList>
            <person name="Nouioui I."/>
        </authorList>
    </citation>
    <scope>NUCLEOTIDE SEQUENCE</scope>
    <source>
        <strain evidence="13">DSM 41527</strain>
    </source>
</reference>
<feature type="domain" description="Histidine kinase/HSP90-like ATPase" evidence="11">
    <location>
        <begin position="310"/>
        <end position="399"/>
    </location>
</feature>
<organism evidence="13 14">
    <name type="scientific">Streptomyces mooreae</name>
    <dbReference type="NCBI Taxonomy" id="3075523"/>
    <lineage>
        <taxon>Bacteria</taxon>
        <taxon>Bacillati</taxon>
        <taxon>Actinomycetota</taxon>
        <taxon>Actinomycetes</taxon>
        <taxon>Kitasatosporales</taxon>
        <taxon>Streptomycetaceae</taxon>
        <taxon>Streptomyces</taxon>
    </lineage>
</organism>
<proteinExistence type="predicted"/>
<name>A0ABU2T8J9_9ACTN</name>
<feature type="transmembrane region" description="Helical" evidence="10">
    <location>
        <begin position="146"/>
        <end position="166"/>
    </location>
</feature>
<keyword evidence="14" id="KW-1185">Reference proteome</keyword>
<dbReference type="Pfam" id="PF02518">
    <property type="entry name" value="HATPase_c"/>
    <property type="match status" value="1"/>
</dbReference>
<evidence type="ECO:0000313" key="14">
    <source>
        <dbReference type="Proteomes" id="UP001180551"/>
    </source>
</evidence>
<feature type="transmembrane region" description="Helical" evidence="10">
    <location>
        <begin position="55"/>
        <end position="74"/>
    </location>
</feature>
<keyword evidence="5" id="KW-0547">Nucleotide-binding</keyword>
<keyword evidence="6 13" id="KW-0418">Kinase</keyword>
<keyword evidence="10" id="KW-0472">Membrane</keyword>
<dbReference type="Gene3D" id="3.30.565.10">
    <property type="entry name" value="Histidine kinase-like ATPase, C-terminal domain"/>
    <property type="match status" value="1"/>
</dbReference>
<evidence type="ECO:0000256" key="2">
    <source>
        <dbReference type="ARBA" id="ARBA00012438"/>
    </source>
</evidence>
<evidence type="ECO:0000256" key="3">
    <source>
        <dbReference type="ARBA" id="ARBA00022553"/>
    </source>
</evidence>
<gene>
    <name evidence="13" type="ORF">RM550_16180</name>
</gene>
<feature type="coiled-coil region" evidence="9">
    <location>
        <begin position="174"/>
        <end position="204"/>
    </location>
</feature>
<evidence type="ECO:0000256" key="5">
    <source>
        <dbReference type="ARBA" id="ARBA00022741"/>
    </source>
</evidence>
<evidence type="ECO:0000256" key="1">
    <source>
        <dbReference type="ARBA" id="ARBA00000085"/>
    </source>
</evidence>
<dbReference type="SUPFAM" id="SSF55874">
    <property type="entry name" value="ATPase domain of HSP90 chaperone/DNA topoisomerase II/histidine kinase"/>
    <property type="match status" value="1"/>
</dbReference>
<dbReference type="EC" id="2.7.13.3" evidence="2"/>
<comment type="catalytic activity">
    <reaction evidence="1">
        <text>ATP + protein L-histidine = ADP + protein N-phospho-L-histidine.</text>
        <dbReference type="EC" id="2.7.13.3"/>
    </reaction>
</comment>
<keyword evidence="8" id="KW-0902">Two-component regulatory system</keyword>
<dbReference type="Pfam" id="PF07730">
    <property type="entry name" value="HisKA_3"/>
    <property type="match status" value="1"/>
</dbReference>
<dbReference type="InterPro" id="IPR003594">
    <property type="entry name" value="HATPase_dom"/>
</dbReference>